<feature type="region of interest" description="Disordered" evidence="1">
    <location>
        <begin position="118"/>
        <end position="166"/>
    </location>
</feature>
<feature type="region of interest" description="Disordered" evidence="1">
    <location>
        <begin position="310"/>
        <end position="364"/>
    </location>
</feature>
<feature type="region of interest" description="Disordered" evidence="1">
    <location>
        <begin position="256"/>
        <end position="292"/>
    </location>
</feature>
<dbReference type="GO" id="GO:0005634">
    <property type="term" value="C:nucleus"/>
    <property type="evidence" value="ECO:0007669"/>
    <property type="project" value="TreeGrafter"/>
</dbReference>
<feature type="region of interest" description="Disordered" evidence="1">
    <location>
        <begin position="1"/>
        <end position="104"/>
    </location>
</feature>
<organism evidence="2 3">
    <name type="scientific">Merluccius polli</name>
    <name type="common">Benguela hake</name>
    <name type="synonym">Merluccius cadenati</name>
    <dbReference type="NCBI Taxonomy" id="89951"/>
    <lineage>
        <taxon>Eukaryota</taxon>
        <taxon>Metazoa</taxon>
        <taxon>Chordata</taxon>
        <taxon>Craniata</taxon>
        <taxon>Vertebrata</taxon>
        <taxon>Euteleostomi</taxon>
        <taxon>Actinopterygii</taxon>
        <taxon>Neopterygii</taxon>
        <taxon>Teleostei</taxon>
        <taxon>Neoteleostei</taxon>
        <taxon>Acanthomorphata</taxon>
        <taxon>Zeiogadaria</taxon>
        <taxon>Gadariae</taxon>
        <taxon>Gadiformes</taxon>
        <taxon>Gadoidei</taxon>
        <taxon>Merlucciidae</taxon>
        <taxon>Merluccius</taxon>
    </lineage>
</organism>
<protein>
    <submittedName>
        <fullName evidence="2">Circadian-associated transcriptional repressor</fullName>
    </submittedName>
</protein>
<gene>
    <name evidence="2" type="primary">Ciart_1</name>
    <name evidence="2" type="ORF">N1851_023003</name>
</gene>
<feature type="compositionally biased region" description="Basic residues" evidence="1">
    <location>
        <begin position="263"/>
        <end position="272"/>
    </location>
</feature>
<feature type="compositionally biased region" description="Low complexity" evidence="1">
    <location>
        <begin position="51"/>
        <end position="79"/>
    </location>
</feature>
<dbReference type="PANTHER" id="PTHR35441">
    <property type="entry name" value="CIRCADIAN-ASSOCIATED TRANSCRIPTIONAL REPRESSOR"/>
    <property type="match status" value="1"/>
</dbReference>
<feature type="compositionally biased region" description="Polar residues" evidence="1">
    <location>
        <begin position="333"/>
        <end position="343"/>
    </location>
</feature>
<dbReference type="EMBL" id="JAOPHQ010004271">
    <property type="protein sequence ID" value="KAK0140073.1"/>
    <property type="molecule type" value="Genomic_DNA"/>
</dbReference>
<dbReference type="Pfam" id="PF15673">
    <property type="entry name" value="Ciart"/>
    <property type="match status" value="1"/>
</dbReference>
<feature type="compositionally biased region" description="Basic and acidic residues" evidence="1">
    <location>
        <begin position="152"/>
        <end position="166"/>
    </location>
</feature>
<dbReference type="GO" id="GO:0000978">
    <property type="term" value="F:RNA polymerase II cis-regulatory region sequence-specific DNA binding"/>
    <property type="evidence" value="ECO:0007669"/>
    <property type="project" value="TreeGrafter"/>
</dbReference>
<feature type="compositionally biased region" description="Basic and acidic residues" evidence="1">
    <location>
        <begin position="82"/>
        <end position="97"/>
    </location>
</feature>
<keyword evidence="3" id="KW-1185">Reference proteome</keyword>
<dbReference type="PANTHER" id="PTHR35441:SF2">
    <property type="entry name" value="CIRCADIAN-ASSOCIATED TRANSCRIPTIONAL REPRESSOR"/>
    <property type="match status" value="1"/>
</dbReference>
<dbReference type="AlphaFoldDB" id="A0AA47NX19"/>
<sequence>MSTSDSDYSIDWLASDEEDSDSFISPQHRGTQPPPSSAATAATSLTDYPRSPSGTTTTTTTTTTSTTTTTTTPSSNNTTDCTLKDAHPDRSKGKSGDRAGSVCRGGAADTWRAQGCAGVGRDDDTAPWPFWTTAAPLGAATGRPRQAPKRAHSPDRGGHRETPECRDTENVLFSHKCVGLQRYVQPLASILRGLSSGRYSQRLSSFQESVAMDRIQRILGVLQNPNMGERFLSTLLQIEKMLQSWFPHVKPRPTVIQSQHSTPAKRQKRHHTSATPPLISAPSLSTDPASSGPYSATSLKWLHASPICSPKTAGQGQPTATATTPSGCDLGATQDNAVSSSTDGAHGGRSRRARQAPPPSAATPFKLRAPCLERLLQAKDSVVSRRTAQEEGGVSGGEASCKLPDSKHVQRQRSL</sequence>
<evidence type="ECO:0000313" key="3">
    <source>
        <dbReference type="Proteomes" id="UP001174136"/>
    </source>
</evidence>
<dbReference type="GO" id="GO:0045892">
    <property type="term" value="P:negative regulation of DNA-templated transcription"/>
    <property type="evidence" value="ECO:0007669"/>
    <property type="project" value="TreeGrafter"/>
</dbReference>
<comment type="caution">
    <text evidence="2">The sequence shown here is derived from an EMBL/GenBank/DDBJ whole genome shotgun (WGS) entry which is preliminary data.</text>
</comment>
<reference evidence="2" key="1">
    <citation type="journal article" date="2023" name="Front. Mar. Sci.">
        <title>A new Merluccius polli reference genome to investigate the effects of global change in West African waters.</title>
        <authorList>
            <person name="Mateo J.L."/>
            <person name="Blanco-Fernandez C."/>
            <person name="Garcia-Vazquez E."/>
            <person name="Machado-Schiaffino G."/>
        </authorList>
    </citation>
    <scope>NUCLEOTIDE SEQUENCE</scope>
    <source>
        <strain evidence="2">C29</strain>
        <tissue evidence="2">Fin</tissue>
    </source>
</reference>
<accession>A0AA47NX19</accession>
<evidence type="ECO:0000256" key="1">
    <source>
        <dbReference type="SAM" id="MobiDB-lite"/>
    </source>
</evidence>
<feature type="compositionally biased region" description="Polar residues" evidence="1">
    <location>
        <begin position="282"/>
        <end position="292"/>
    </location>
</feature>
<proteinExistence type="predicted"/>
<dbReference type="Proteomes" id="UP001174136">
    <property type="component" value="Unassembled WGS sequence"/>
</dbReference>
<feature type="region of interest" description="Disordered" evidence="1">
    <location>
        <begin position="378"/>
        <end position="415"/>
    </location>
</feature>
<dbReference type="InterPro" id="IPR031373">
    <property type="entry name" value="Ciart"/>
</dbReference>
<dbReference type="GO" id="GO:0032922">
    <property type="term" value="P:circadian regulation of gene expression"/>
    <property type="evidence" value="ECO:0007669"/>
    <property type="project" value="InterPro"/>
</dbReference>
<evidence type="ECO:0000313" key="2">
    <source>
        <dbReference type="EMBL" id="KAK0140073.1"/>
    </source>
</evidence>
<feature type="compositionally biased region" description="Low complexity" evidence="1">
    <location>
        <begin position="312"/>
        <end position="325"/>
    </location>
</feature>
<name>A0AA47NX19_MERPO</name>